<organism evidence="1 2">
    <name type="scientific">Spirodela intermedia</name>
    <name type="common">Intermediate duckweed</name>
    <dbReference type="NCBI Taxonomy" id="51605"/>
    <lineage>
        <taxon>Eukaryota</taxon>
        <taxon>Viridiplantae</taxon>
        <taxon>Streptophyta</taxon>
        <taxon>Embryophyta</taxon>
        <taxon>Tracheophyta</taxon>
        <taxon>Spermatophyta</taxon>
        <taxon>Magnoliopsida</taxon>
        <taxon>Liliopsida</taxon>
        <taxon>Araceae</taxon>
        <taxon>Lemnoideae</taxon>
        <taxon>Spirodela</taxon>
    </lineage>
</organism>
<dbReference type="Proteomes" id="UP000663760">
    <property type="component" value="Chromosome 6"/>
</dbReference>
<evidence type="ECO:0000313" key="2">
    <source>
        <dbReference type="Proteomes" id="UP000663760"/>
    </source>
</evidence>
<sequence>MVASSIPFRGIFVRKKTVMAISARINSCDVRKWRRSNEGEVGDALPLRAPEAHGLEEFQHVLTGALVDDLAVGEEEDVVEEVVGLRCGLDQSLSHGHLPYVDVVLADKLISVGTPRFPTKASASMFRCSNRTSILLQQVLPLLEAQALDLHLLDLPAVGSFSRAAHFRASSSSSSRLDRPKTSLVLGERHADTLRRRLPWRLPWRLPRRLPPRYPAISISDLPQLSNFSLRSGN</sequence>
<protein>
    <submittedName>
        <fullName evidence="1">Uncharacterized protein</fullName>
    </submittedName>
</protein>
<gene>
    <name evidence="1" type="ORF">SI8410_06007836</name>
</gene>
<reference evidence="1" key="1">
    <citation type="submission" date="2020-02" db="EMBL/GenBank/DDBJ databases">
        <authorList>
            <person name="Scholz U."/>
            <person name="Mascher M."/>
            <person name="Fiebig A."/>
        </authorList>
    </citation>
    <scope>NUCLEOTIDE SEQUENCE</scope>
</reference>
<name>A0A7I8KHK4_SPIIN</name>
<proteinExistence type="predicted"/>
<dbReference type="AlphaFoldDB" id="A0A7I8KHK4"/>
<keyword evidence="2" id="KW-1185">Reference proteome</keyword>
<dbReference type="EMBL" id="LR746269">
    <property type="protein sequence ID" value="CAA7397171.1"/>
    <property type="molecule type" value="Genomic_DNA"/>
</dbReference>
<evidence type="ECO:0000313" key="1">
    <source>
        <dbReference type="EMBL" id="CAA7397171.1"/>
    </source>
</evidence>
<accession>A0A7I8KHK4</accession>